<evidence type="ECO:0000256" key="6">
    <source>
        <dbReference type="SAM" id="SignalP"/>
    </source>
</evidence>
<accession>A0A8J5CGF2</accession>
<comment type="caution">
    <text evidence="7">The sequence shown here is derived from an EMBL/GenBank/DDBJ whole genome shotgun (WGS) entry which is preliminary data.</text>
</comment>
<dbReference type="GO" id="GO:0009506">
    <property type="term" value="C:plasmodesma"/>
    <property type="evidence" value="ECO:0007669"/>
    <property type="project" value="TreeGrafter"/>
</dbReference>
<dbReference type="InterPro" id="IPR008801">
    <property type="entry name" value="RALF"/>
</dbReference>
<feature type="chain" id="PRO_5035185953" evidence="6">
    <location>
        <begin position="31"/>
        <end position="94"/>
    </location>
</feature>
<protein>
    <submittedName>
        <fullName evidence="7">Uncharacterized protein</fullName>
    </submittedName>
</protein>
<evidence type="ECO:0000313" key="8">
    <source>
        <dbReference type="Proteomes" id="UP000734854"/>
    </source>
</evidence>
<reference evidence="7 8" key="1">
    <citation type="submission" date="2020-08" db="EMBL/GenBank/DDBJ databases">
        <title>Plant Genome Project.</title>
        <authorList>
            <person name="Zhang R.-G."/>
        </authorList>
    </citation>
    <scope>NUCLEOTIDE SEQUENCE [LARGE SCALE GENOMIC DNA]</scope>
    <source>
        <tissue evidence="7">Rhizome</tissue>
    </source>
</reference>
<sequence>MNGSRVFSVLFVTSAFFLLVVISATPVAMASGYGSKVSRRILITEVDHINYEALQPETTPCSQKGASQSNCHPGVPANPYSRGCSNISGCDKQN</sequence>
<dbReference type="AlphaFoldDB" id="A0A8J5CGF2"/>
<dbReference type="PANTHER" id="PTHR33136:SF13">
    <property type="entry name" value="OS10G0328900 PROTEIN"/>
    <property type="match status" value="1"/>
</dbReference>
<feature type="compositionally biased region" description="Polar residues" evidence="5">
    <location>
        <begin position="83"/>
        <end position="94"/>
    </location>
</feature>
<evidence type="ECO:0000256" key="1">
    <source>
        <dbReference type="ARBA" id="ARBA00009178"/>
    </source>
</evidence>
<dbReference type="Pfam" id="PF05498">
    <property type="entry name" value="RALF"/>
    <property type="match status" value="1"/>
</dbReference>
<dbReference type="PANTHER" id="PTHR33136">
    <property type="entry name" value="RAPID ALKALINIZATION FACTOR-LIKE"/>
    <property type="match status" value="1"/>
</dbReference>
<feature type="region of interest" description="Disordered" evidence="5">
    <location>
        <begin position="60"/>
        <end position="94"/>
    </location>
</feature>
<name>A0A8J5CGF2_ZINOF</name>
<evidence type="ECO:0000313" key="7">
    <source>
        <dbReference type="EMBL" id="KAG6474036.1"/>
    </source>
</evidence>
<keyword evidence="3 6" id="KW-0732">Signal</keyword>
<proteinExistence type="inferred from homology"/>
<feature type="compositionally biased region" description="Polar residues" evidence="5">
    <location>
        <begin position="60"/>
        <end position="71"/>
    </location>
</feature>
<dbReference type="Proteomes" id="UP000734854">
    <property type="component" value="Unassembled WGS sequence"/>
</dbReference>
<keyword evidence="8" id="KW-1185">Reference proteome</keyword>
<keyword evidence="4" id="KW-1015">Disulfide bond</keyword>
<comment type="similarity">
    <text evidence="1">Belongs to the plant rapid alkalinization factor (RALF) family.</text>
</comment>
<dbReference type="EMBL" id="JACMSC010000019">
    <property type="protein sequence ID" value="KAG6474036.1"/>
    <property type="molecule type" value="Genomic_DNA"/>
</dbReference>
<evidence type="ECO:0000256" key="2">
    <source>
        <dbReference type="ARBA" id="ARBA00022702"/>
    </source>
</evidence>
<organism evidence="7 8">
    <name type="scientific">Zingiber officinale</name>
    <name type="common">Ginger</name>
    <name type="synonym">Amomum zingiber</name>
    <dbReference type="NCBI Taxonomy" id="94328"/>
    <lineage>
        <taxon>Eukaryota</taxon>
        <taxon>Viridiplantae</taxon>
        <taxon>Streptophyta</taxon>
        <taxon>Embryophyta</taxon>
        <taxon>Tracheophyta</taxon>
        <taxon>Spermatophyta</taxon>
        <taxon>Magnoliopsida</taxon>
        <taxon>Liliopsida</taxon>
        <taxon>Zingiberales</taxon>
        <taxon>Zingiberaceae</taxon>
        <taxon>Zingiber</taxon>
    </lineage>
</organism>
<dbReference type="GO" id="GO:0019722">
    <property type="term" value="P:calcium-mediated signaling"/>
    <property type="evidence" value="ECO:0007669"/>
    <property type="project" value="TreeGrafter"/>
</dbReference>
<evidence type="ECO:0000256" key="5">
    <source>
        <dbReference type="SAM" id="MobiDB-lite"/>
    </source>
</evidence>
<gene>
    <name evidence="7" type="ORF">ZIOFF_067959</name>
</gene>
<evidence type="ECO:0000256" key="4">
    <source>
        <dbReference type="ARBA" id="ARBA00023157"/>
    </source>
</evidence>
<dbReference type="GO" id="GO:0005179">
    <property type="term" value="F:hormone activity"/>
    <property type="evidence" value="ECO:0007669"/>
    <property type="project" value="UniProtKB-KW"/>
</dbReference>
<evidence type="ECO:0000256" key="3">
    <source>
        <dbReference type="ARBA" id="ARBA00022729"/>
    </source>
</evidence>
<keyword evidence="2" id="KW-0372">Hormone</keyword>
<feature type="signal peptide" evidence="6">
    <location>
        <begin position="1"/>
        <end position="30"/>
    </location>
</feature>